<dbReference type="PANTHER" id="PTHR42966">
    <property type="entry name" value="N-ACETYLNEURAMINATE SYNTHASE"/>
    <property type="match status" value="1"/>
</dbReference>
<dbReference type="GO" id="GO:0047444">
    <property type="term" value="F:N-acylneuraminate-9-phosphate synthase activity"/>
    <property type="evidence" value="ECO:0007669"/>
    <property type="project" value="TreeGrafter"/>
</dbReference>
<dbReference type="AlphaFoldDB" id="A0A1G2ECB0"/>
<reference evidence="2 3" key="1">
    <citation type="journal article" date="2016" name="Nat. Commun.">
        <title>Thousands of microbial genomes shed light on interconnected biogeochemical processes in an aquifer system.</title>
        <authorList>
            <person name="Anantharaman K."/>
            <person name="Brown C.T."/>
            <person name="Hug L.A."/>
            <person name="Sharon I."/>
            <person name="Castelle C.J."/>
            <person name="Probst A.J."/>
            <person name="Thomas B.C."/>
            <person name="Singh A."/>
            <person name="Wilkins M.J."/>
            <person name="Karaoz U."/>
            <person name="Brodie E.L."/>
            <person name="Williams K.H."/>
            <person name="Hubbard S.S."/>
            <person name="Banfield J.F."/>
        </authorList>
    </citation>
    <scope>NUCLEOTIDE SEQUENCE [LARGE SCALE GENOMIC DNA]</scope>
</reference>
<dbReference type="GO" id="GO:0016051">
    <property type="term" value="P:carbohydrate biosynthetic process"/>
    <property type="evidence" value="ECO:0007669"/>
    <property type="project" value="InterPro"/>
</dbReference>
<dbReference type="PANTHER" id="PTHR42966:SF1">
    <property type="entry name" value="SIALIC ACID SYNTHASE"/>
    <property type="match status" value="1"/>
</dbReference>
<feature type="domain" description="PseI/NeuA/B-like" evidence="1">
    <location>
        <begin position="32"/>
        <end position="223"/>
    </location>
</feature>
<comment type="caution">
    <text evidence="2">The sequence shown here is derived from an EMBL/GenBank/DDBJ whole genome shotgun (WGS) entry which is preliminary data.</text>
</comment>
<dbReference type="Pfam" id="PF03102">
    <property type="entry name" value="NeuB"/>
    <property type="match status" value="1"/>
</dbReference>
<evidence type="ECO:0000313" key="3">
    <source>
        <dbReference type="Proteomes" id="UP000176406"/>
    </source>
</evidence>
<protein>
    <recommendedName>
        <fullName evidence="1">PseI/NeuA/B-like domain-containing protein</fullName>
    </recommendedName>
</protein>
<evidence type="ECO:0000313" key="2">
    <source>
        <dbReference type="EMBL" id="OGZ22931.1"/>
    </source>
</evidence>
<dbReference type="InterPro" id="IPR013132">
    <property type="entry name" value="PseI/NeuA/B-like_N"/>
</dbReference>
<organism evidence="2 3">
    <name type="scientific">Candidatus Nealsonbacteria bacterium RIFCSPLOWO2_01_FULL_41_9</name>
    <dbReference type="NCBI Taxonomy" id="1801671"/>
    <lineage>
        <taxon>Bacteria</taxon>
        <taxon>Candidatus Nealsoniibacteriota</taxon>
    </lineage>
</organism>
<dbReference type="EMBL" id="MHMG01000031">
    <property type="protein sequence ID" value="OGZ22931.1"/>
    <property type="molecule type" value="Genomic_DNA"/>
</dbReference>
<gene>
    <name evidence="2" type="ORF">A3A08_02685</name>
</gene>
<evidence type="ECO:0000259" key="1">
    <source>
        <dbReference type="Pfam" id="PF03102"/>
    </source>
</evidence>
<dbReference type="Proteomes" id="UP000176406">
    <property type="component" value="Unassembled WGS sequence"/>
</dbReference>
<dbReference type="Gene3D" id="3.20.20.70">
    <property type="entry name" value="Aldolase class I"/>
    <property type="match status" value="1"/>
</dbReference>
<dbReference type="SUPFAM" id="SSF51569">
    <property type="entry name" value="Aldolase"/>
    <property type="match status" value="1"/>
</dbReference>
<dbReference type="InterPro" id="IPR051690">
    <property type="entry name" value="PseI-like"/>
</dbReference>
<name>A0A1G2ECB0_9BACT</name>
<proteinExistence type="predicted"/>
<accession>A0A1G2ECB0</accession>
<dbReference type="InterPro" id="IPR013785">
    <property type="entry name" value="Aldolase_TIM"/>
</dbReference>
<sequence>MFIAEIGLNHKGSEARALKMLKDLVGTDVDAVTFQIVEPASLSKDFYKEAIDFIHKNNKLIGFAIMDKNMVSFLDSAGADFWKSLSISISDSDLLDELEKTNKPVFVSTGISSESEIVKISKELKNIKFIHTQLSPKIEDTNLKAIDRIRVLTGKEIAFGLHCAEISALYLSVAFEPSDIFFYVKDNSKEKFPDDEHAIVINNADNIVKTMKKLKKALGSGIKEKMDNKLT</sequence>